<evidence type="ECO:0000313" key="2">
    <source>
        <dbReference type="Proteomes" id="UP000223711"/>
    </source>
</evidence>
<organism evidence="1 2">
    <name type="scientific">Cyanophage S-RIM14</name>
    <dbReference type="NCBI Taxonomy" id="1278423"/>
    <lineage>
        <taxon>Viruses</taxon>
        <taxon>Duplodnaviria</taxon>
        <taxon>Heunggongvirae</taxon>
        <taxon>Uroviricota</taxon>
        <taxon>Caudoviricetes</taxon>
        <taxon>Pantevenvirales</taxon>
        <taxon>Kyanoviridae</taxon>
        <taxon>Ahtivirus</taxon>
        <taxon>Ahtivirus sagseatwo</taxon>
    </lineage>
</organism>
<dbReference type="Proteomes" id="UP000223711">
    <property type="component" value="Segment"/>
</dbReference>
<dbReference type="Pfam" id="PF24012">
    <property type="entry name" value="DUF7326"/>
    <property type="match status" value="1"/>
</dbReference>
<accession>A0A1D7SL38</accession>
<dbReference type="InterPro" id="IPR055750">
    <property type="entry name" value="DUF7326"/>
</dbReference>
<protein>
    <submittedName>
        <fullName evidence="1">Uncharacterized protein</fullName>
    </submittedName>
</protein>
<reference evidence="1 2" key="1">
    <citation type="journal article" date="2016" name="Environ. Microbiol.">
        <title>Genomic diversification of marine cyanophages into stable ecotypes.</title>
        <authorList>
            <person name="Marston M.F."/>
            <person name="Martiny J.B."/>
        </authorList>
    </citation>
    <scope>NUCLEOTIDE SEQUENCE [LARGE SCALE GENOMIC DNA]</scope>
    <source>
        <strain evidence="1">Sn_11_0110</strain>
    </source>
</reference>
<sequence length="64" mass="7402">MTINQIDQLKNAYAEMIVEGMDMDSLITFAVESIEQNLKDYNMDELKGEIIDCYGEETWTDMNS</sequence>
<proteinExistence type="predicted"/>
<dbReference type="EMBL" id="KX349303">
    <property type="protein sequence ID" value="AOO14259.1"/>
    <property type="molecule type" value="Genomic_DNA"/>
</dbReference>
<evidence type="ECO:0000313" key="1">
    <source>
        <dbReference type="EMBL" id="AOO14259.1"/>
    </source>
</evidence>
<name>A0A1D7SL38_9CAUD</name>
<gene>
    <name evidence="1" type="ORF">Sn110110_065</name>
</gene>